<protein>
    <recommendedName>
        <fullName evidence="11">Homeobox domain-containing protein</fullName>
    </recommendedName>
</protein>
<dbReference type="InterPro" id="IPR009057">
    <property type="entry name" value="Homeodomain-like_sf"/>
</dbReference>
<evidence type="ECO:0000256" key="9">
    <source>
        <dbReference type="RuleBase" id="RU000682"/>
    </source>
</evidence>
<evidence type="ECO:0000259" key="11">
    <source>
        <dbReference type="PROSITE" id="PS50071"/>
    </source>
</evidence>
<keyword evidence="4 8" id="KW-0238">DNA-binding</keyword>
<comment type="subcellular location">
    <subcellularLocation>
        <location evidence="1 8 9">Nucleus</location>
    </subcellularLocation>
</comment>
<dbReference type="PANTHER" id="PTHR45714">
    <property type="entry name" value="HOMEOBOX-LEUCINE ZIPPER PROTEIN HAT14"/>
    <property type="match status" value="1"/>
</dbReference>
<keyword evidence="6" id="KW-0804">Transcription</keyword>
<feature type="region of interest" description="Disordered" evidence="10">
    <location>
        <begin position="30"/>
        <end position="83"/>
    </location>
</feature>
<comment type="similarity">
    <text evidence="2">Belongs to the HD-ZIP homeobox family. Class II subfamily.</text>
</comment>
<evidence type="ECO:0000256" key="2">
    <source>
        <dbReference type="ARBA" id="ARBA00006074"/>
    </source>
</evidence>
<feature type="region of interest" description="Disordered" evidence="10">
    <location>
        <begin position="191"/>
        <end position="212"/>
    </location>
</feature>
<dbReference type="CDD" id="cd00086">
    <property type="entry name" value="homeodomain"/>
    <property type="match status" value="1"/>
</dbReference>
<dbReference type="PROSITE" id="PS00027">
    <property type="entry name" value="HOMEOBOX_1"/>
    <property type="match status" value="1"/>
</dbReference>
<feature type="non-terminal residue" evidence="12">
    <location>
        <position position="1"/>
    </location>
</feature>
<dbReference type="Proteomes" id="UP000824890">
    <property type="component" value="Unassembled WGS sequence"/>
</dbReference>
<name>A0ABQ8D3Y3_BRANA</name>
<evidence type="ECO:0000313" key="12">
    <source>
        <dbReference type="EMBL" id="KAH0924072.1"/>
    </source>
</evidence>
<reference evidence="12 13" key="1">
    <citation type="submission" date="2021-05" db="EMBL/GenBank/DDBJ databases">
        <title>Genome Assembly of Synthetic Allotetraploid Brassica napus Reveals Homoeologous Exchanges between Subgenomes.</title>
        <authorList>
            <person name="Davis J.T."/>
        </authorList>
    </citation>
    <scope>NUCLEOTIDE SEQUENCE [LARGE SCALE GENOMIC DNA]</scope>
    <source>
        <strain evidence="13">cv. Da-Ae</strain>
        <tissue evidence="12">Seedling</tissue>
    </source>
</reference>
<keyword evidence="13" id="KW-1185">Reference proteome</keyword>
<evidence type="ECO:0000256" key="8">
    <source>
        <dbReference type="PROSITE-ProRule" id="PRU00108"/>
    </source>
</evidence>
<proteinExistence type="inferred from homology"/>
<feature type="domain" description="Homeobox" evidence="11">
    <location>
        <begin position="74"/>
        <end position="134"/>
    </location>
</feature>
<accession>A0ABQ8D3Y3</accession>
<evidence type="ECO:0000256" key="3">
    <source>
        <dbReference type="ARBA" id="ARBA00023015"/>
    </source>
</evidence>
<dbReference type="PROSITE" id="PS50071">
    <property type="entry name" value="HOMEOBOX_2"/>
    <property type="match status" value="1"/>
</dbReference>
<dbReference type="InterPro" id="IPR050762">
    <property type="entry name" value="HD-ZIP_Homeobox_LZ_Class_II"/>
</dbReference>
<evidence type="ECO:0000313" key="13">
    <source>
        <dbReference type="Proteomes" id="UP000824890"/>
    </source>
</evidence>
<dbReference type="PANTHER" id="PTHR45714:SF56">
    <property type="entry name" value="HOMEOBOX DOMAIN-CONTAINING PROTEIN"/>
    <property type="match status" value="1"/>
</dbReference>
<dbReference type="InterPro" id="IPR001356">
    <property type="entry name" value="HD"/>
</dbReference>
<evidence type="ECO:0000256" key="7">
    <source>
        <dbReference type="ARBA" id="ARBA00023242"/>
    </source>
</evidence>
<dbReference type="Pfam" id="PF02183">
    <property type="entry name" value="HALZ"/>
    <property type="match status" value="1"/>
</dbReference>
<dbReference type="Pfam" id="PF00046">
    <property type="entry name" value="Homeodomain"/>
    <property type="match status" value="1"/>
</dbReference>
<dbReference type="EMBL" id="JAGKQM010000006">
    <property type="protein sequence ID" value="KAH0924072.1"/>
    <property type="molecule type" value="Genomic_DNA"/>
</dbReference>
<dbReference type="SMART" id="SM00389">
    <property type="entry name" value="HOX"/>
    <property type="match status" value="1"/>
</dbReference>
<feature type="compositionally biased region" description="Low complexity" evidence="10">
    <location>
        <begin position="33"/>
        <end position="43"/>
    </location>
</feature>
<dbReference type="InterPro" id="IPR017970">
    <property type="entry name" value="Homeobox_CS"/>
</dbReference>
<evidence type="ECO:0000256" key="6">
    <source>
        <dbReference type="ARBA" id="ARBA00023163"/>
    </source>
</evidence>
<keyword evidence="3" id="KW-0805">Transcription regulation</keyword>
<dbReference type="SUPFAM" id="SSF46689">
    <property type="entry name" value="Homeodomain-like"/>
    <property type="match status" value="1"/>
</dbReference>
<keyword evidence="7 8" id="KW-0539">Nucleus</keyword>
<gene>
    <name evidence="12" type="ORF">HID58_024090</name>
</gene>
<evidence type="ECO:0000256" key="10">
    <source>
        <dbReference type="SAM" id="MobiDB-lite"/>
    </source>
</evidence>
<evidence type="ECO:0000256" key="4">
    <source>
        <dbReference type="ARBA" id="ARBA00023125"/>
    </source>
</evidence>
<keyword evidence="5 8" id="KW-0371">Homeobox</keyword>
<evidence type="ECO:0000256" key="5">
    <source>
        <dbReference type="ARBA" id="ARBA00023155"/>
    </source>
</evidence>
<organism evidence="12 13">
    <name type="scientific">Brassica napus</name>
    <name type="common">Rape</name>
    <dbReference type="NCBI Taxonomy" id="3708"/>
    <lineage>
        <taxon>Eukaryota</taxon>
        <taxon>Viridiplantae</taxon>
        <taxon>Streptophyta</taxon>
        <taxon>Embryophyta</taxon>
        <taxon>Tracheophyta</taxon>
        <taxon>Spermatophyta</taxon>
        <taxon>Magnoliopsida</taxon>
        <taxon>eudicotyledons</taxon>
        <taxon>Gunneridae</taxon>
        <taxon>Pentapetalae</taxon>
        <taxon>rosids</taxon>
        <taxon>malvids</taxon>
        <taxon>Brassicales</taxon>
        <taxon>Brassicaceae</taxon>
        <taxon>Brassiceae</taxon>
        <taxon>Brassica</taxon>
    </lineage>
</organism>
<dbReference type="InterPro" id="IPR003106">
    <property type="entry name" value="Leu_zip_homeo"/>
</dbReference>
<comment type="caution">
    <text evidence="12">The sequence shown here is derived from an EMBL/GenBank/DDBJ whole genome shotgun (WGS) entry which is preliminary data.</text>
</comment>
<sequence length="212" mass="23793">PASLTLPSLLLSTQLMAILPENSSHLDLTISVPGFSSSPPSDEGSGGGREQLKLDMNQLPSSSEDDEELSHGGSAPPRKKLRLTREQSRLLEDSFRQNHTLNPKQKEALAKHLMLRSRQIEVWFQNRRARSKLKQTEMECEYFKRWFGSLTEQNHRLHREVEELRAMNVGPPTVTSASSLSMCPRCERVTTAASPSLAIPSQKTLPPQESEH</sequence>
<feature type="DNA-binding region" description="Homeobox" evidence="8">
    <location>
        <begin position="76"/>
        <end position="135"/>
    </location>
</feature>
<evidence type="ECO:0000256" key="1">
    <source>
        <dbReference type="ARBA" id="ARBA00004123"/>
    </source>
</evidence>
<dbReference type="SMART" id="SM00340">
    <property type="entry name" value="HALZ"/>
    <property type="match status" value="1"/>
</dbReference>
<dbReference type="Gene3D" id="1.10.10.60">
    <property type="entry name" value="Homeodomain-like"/>
    <property type="match status" value="1"/>
</dbReference>